<evidence type="ECO:0000256" key="1">
    <source>
        <dbReference type="SAM" id="SignalP"/>
    </source>
</evidence>
<keyword evidence="1" id="KW-0732">Signal</keyword>
<dbReference type="GO" id="GO:0009253">
    <property type="term" value="P:peptidoglycan catabolic process"/>
    <property type="evidence" value="ECO:0007669"/>
    <property type="project" value="TreeGrafter"/>
</dbReference>
<organism evidence="4 5">
    <name type="scientific">Parvularcula marina</name>
    <dbReference type="NCBI Taxonomy" id="2292771"/>
    <lineage>
        <taxon>Bacteria</taxon>
        <taxon>Pseudomonadati</taxon>
        <taxon>Pseudomonadota</taxon>
        <taxon>Alphaproteobacteria</taxon>
        <taxon>Parvularculales</taxon>
        <taxon>Parvularculaceae</taxon>
        <taxon>Parvularcula</taxon>
    </lineage>
</organism>
<feature type="chain" id="PRO_5016737377" evidence="1">
    <location>
        <begin position="22"/>
        <end position="402"/>
    </location>
</feature>
<feature type="domain" description="Transglycosylase SLT" evidence="3">
    <location>
        <begin position="30"/>
        <end position="322"/>
    </location>
</feature>
<gene>
    <name evidence="4" type="ORF">DX908_11450</name>
</gene>
<feature type="signal peptide" evidence="1">
    <location>
        <begin position="1"/>
        <end position="21"/>
    </location>
</feature>
<dbReference type="Pfam" id="PF13406">
    <property type="entry name" value="SLT_2"/>
    <property type="match status" value="1"/>
</dbReference>
<dbReference type="AlphaFoldDB" id="A0A371RK69"/>
<dbReference type="InterPro" id="IPR043426">
    <property type="entry name" value="MltB-like"/>
</dbReference>
<evidence type="ECO:0000259" key="2">
    <source>
        <dbReference type="Pfam" id="PF01471"/>
    </source>
</evidence>
<dbReference type="Gene3D" id="1.10.101.10">
    <property type="entry name" value="PGBD-like superfamily/PGBD"/>
    <property type="match status" value="1"/>
</dbReference>
<dbReference type="SUPFAM" id="SSF47090">
    <property type="entry name" value="PGBD-like"/>
    <property type="match status" value="1"/>
</dbReference>
<dbReference type="InParanoid" id="A0A371RK69"/>
<dbReference type="InterPro" id="IPR036365">
    <property type="entry name" value="PGBD-like_sf"/>
</dbReference>
<dbReference type="RefSeq" id="WP_116392460.1">
    <property type="nucleotide sequence ID" value="NZ_QUQO01000001.1"/>
</dbReference>
<dbReference type="InterPro" id="IPR031304">
    <property type="entry name" value="SLT_2"/>
</dbReference>
<accession>A0A371RK69</accession>
<dbReference type="InterPro" id="IPR023346">
    <property type="entry name" value="Lysozyme-like_dom_sf"/>
</dbReference>
<dbReference type="InterPro" id="IPR011970">
    <property type="entry name" value="MltB_2"/>
</dbReference>
<comment type="caution">
    <text evidence="4">The sequence shown here is derived from an EMBL/GenBank/DDBJ whole genome shotgun (WGS) entry which is preliminary data.</text>
</comment>
<keyword evidence="5" id="KW-1185">Reference proteome</keyword>
<evidence type="ECO:0000259" key="3">
    <source>
        <dbReference type="Pfam" id="PF13406"/>
    </source>
</evidence>
<dbReference type="PANTHER" id="PTHR30163">
    <property type="entry name" value="MEMBRANE-BOUND LYTIC MUREIN TRANSGLYCOSYLASE B"/>
    <property type="match status" value="1"/>
</dbReference>
<dbReference type="Pfam" id="PF01471">
    <property type="entry name" value="PG_binding_1"/>
    <property type="match status" value="1"/>
</dbReference>
<protein>
    <submittedName>
        <fullName evidence="4">Lytic murein transglycosylase</fullName>
    </submittedName>
</protein>
<proteinExistence type="predicted"/>
<dbReference type="FunCoup" id="A0A371RK69">
    <property type="interactions" value="85"/>
</dbReference>
<dbReference type="EMBL" id="QUQO01000001">
    <property type="protein sequence ID" value="RFB05827.1"/>
    <property type="molecule type" value="Genomic_DNA"/>
</dbReference>
<dbReference type="NCBIfam" id="TIGR02283">
    <property type="entry name" value="MltB_2"/>
    <property type="match status" value="1"/>
</dbReference>
<dbReference type="Gene3D" id="1.10.530.10">
    <property type="match status" value="1"/>
</dbReference>
<dbReference type="PANTHER" id="PTHR30163:SF8">
    <property type="entry name" value="LYTIC MUREIN TRANSGLYCOSYLASE"/>
    <property type="match status" value="1"/>
</dbReference>
<dbReference type="InterPro" id="IPR002477">
    <property type="entry name" value="Peptidoglycan-bd-like"/>
</dbReference>
<name>A0A371RK69_9PROT</name>
<evidence type="ECO:0000313" key="4">
    <source>
        <dbReference type="EMBL" id="RFB05827.1"/>
    </source>
</evidence>
<dbReference type="Gene3D" id="1.10.8.350">
    <property type="entry name" value="Bacterial muramidase"/>
    <property type="match status" value="1"/>
</dbReference>
<dbReference type="OrthoDB" id="9808544at2"/>
<dbReference type="SUPFAM" id="SSF53955">
    <property type="entry name" value="Lysozyme-like"/>
    <property type="match status" value="1"/>
</dbReference>
<evidence type="ECO:0000313" key="5">
    <source>
        <dbReference type="Proteomes" id="UP000264589"/>
    </source>
</evidence>
<dbReference type="GO" id="GO:0008933">
    <property type="term" value="F:peptidoglycan lytic transglycosylase activity"/>
    <property type="evidence" value="ECO:0007669"/>
    <property type="project" value="TreeGrafter"/>
</dbReference>
<feature type="domain" description="Peptidoglycan binding-like" evidence="2">
    <location>
        <begin position="345"/>
        <end position="399"/>
    </location>
</feature>
<sequence length="402" mass="43017">MTKRAIGIWAALLAGISGASAQEIDQAKYDAFITSFKAEAMAKGISAEVYDREMASAKPMQIVVDRNNNQPEFAQAIWTYLDSAVSDRRISDGLNNTAARAAILDKVEAKYGVDKEIIGAIWGLESSYGAILGSHDVISALSTLAYDGRRQSFGKSQLIGALTIIQDGYARRDQLKGSWAGAMGQTQFIPTTYLAFAIDENGDGLKDLWADHEDVFASTANYLAKSGYKADQPWGFEVTLPDGFDYSQASLRTEKTVSSWHQLGVALPTGSLADKADFNASASVIVPAGANGPAFMVLDNFRAIMKYNNSTSYALGIGRLSDAIAGRGQPLSAEWPRDDRPLSLSERKMLQEVLTAKGYNPGPVDGIIGAGTQAAIRQWQKDQGVAADGYASAKTLAAMQAG</sequence>
<dbReference type="InterPro" id="IPR036366">
    <property type="entry name" value="PGBDSf"/>
</dbReference>
<dbReference type="Proteomes" id="UP000264589">
    <property type="component" value="Unassembled WGS sequence"/>
</dbReference>
<reference evidence="4 5" key="1">
    <citation type="submission" date="2018-08" db="EMBL/GenBank/DDBJ databases">
        <title>Parvularcula sp. SM1705, isolated from surface water of the South Sea China.</title>
        <authorList>
            <person name="Sun L."/>
        </authorList>
    </citation>
    <scope>NUCLEOTIDE SEQUENCE [LARGE SCALE GENOMIC DNA]</scope>
    <source>
        <strain evidence="4 5">SM1705</strain>
    </source>
</reference>